<dbReference type="RefSeq" id="WP_106584137.1">
    <property type="nucleotide sequence ID" value="NZ_PYGA01000012.1"/>
</dbReference>
<dbReference type="EMBL" id="PYGA01000012">
    <property type="protein sequence ID" value="PSK96169.1"/>
    <property type="molecule type" value="Genomic_DNA"/>
</dbReference>
<dbReference type="SUPFAM" id="SSF52540">
    <property type="entry name" value="P-loop containing nucleoside triphosphate hydrolases"/>
    <property type="match status" value="1"/>
</dbReference>
<evidence type="ECO:0008006" key="4">
    <source>
        <dbReference type="Google" id="ProtNLM"/>
    </source>
</evidence>
<comment type="caution">
    <text evidence="2">The sequence shown here is derived from an EMBL/GenBank/DDBJ whole genome shotgun (WGS) entry which is preliminary data.</text>
</comment>
<dbReference type="AlphaFoldDB" id="A0A2P8DG40"/>
<dbReference type="Proteomes" id="UP000240542">
    <property type="component" value="Unassembled WGS sequence"/>
</dbReference>
<name>A0A2P8DG40_9ACTN</name>
<gene>
    <name evidence="2" type="ORF">CLV63_11251</name>
</gene>
<reference evidence="2 3" key="1">
    <citation type="submission" date="2018-03" db="EMBL/GenBank/DDBJ databases">
        <title>Genomic Encyclopedia of Archaeal and Bacterial Type Strains, Phase II (KMG-II): from individual species to whole genera.</title>
        <authorList>
            <person name="Goeker M."/>
        </authorList>
    </citation>
    <scope>NUCLEOTIDE SEQUENCE [LARGE SCALE GENOMIC DNA]</scope>
    <source>
        <strain evidence="2 3">DSM 45312</strain>
    </source>
</reference>
<organism evidence="2 3">
    <name type="scientific">Murinocardiopsis flavida</name>
    <dbReference type="NCBI Taxonomy" id="645275"/>
    <lineage>
        <taxon>Bacteria</taxon>
        <taxon>Bacillati</taxon>
        <taxon>Actinomycetota</taxon>
        <taxon>Actinomycetes</taxon>
        <taxon>Streptosporangiales</taxon>
        <taxon>Nocardiopsidaceae</taxon>
        <taxon>Murinocardiopsis</taxon>
    </lineage>
</organism>
<evidence type="ECO:0000256" key="1">
    <source>
        <dbReference type="SAM" id="SignalP"/>
    </source>
</evidence>
<proteinExistence type="predicted"/>
<dbReference type="OrthoDB" id="5243870at2"/>
<evidence type="ECO:0000313" key="3">
    <source>
        <dbReference type="Proteomes" id="UP000240542"/>
    </source>
</evidence>
<sequence length="254" mass="25488">MLIALCSLSGAPGVSTLALALAATWPGTQSPVLVEADASGGDIGVWHRVPGEPGLVGLAAGARSAEPGTASAGLADGHAQDLPGGVRVVCAPAAPHLCEPSVRLLAARSEALRAGAGVVVLDVGRMVPGSAGAALAARTDAVLVCTTAEPAQLRRVAACAEVLAALPGRGARVGLAVIGSGFADAEIAEQTGLEVWARIPHDRRGADFVAGRAGGAGIARRPLLRTARRLAGRITREYEEHQAALRALVAEEAQ</sequence>
<dbReference type="Gene3D" id="3.40.50.300">
    <property type="entry name" value="P-loop containing nucleotide triphosphate hydrolases"/>
    <property type="match status" value="1"/>
</dbReference>
<feature type="chain" id="PRO_5038546771" description="MinD-like ATPase involved in chromosome partitioning or flagellar assembly" evidence="1">
    <location>
        <begin position="23"/>
        <end position="254"/>
    </location>
</feature>
<keyword evidence="3" id="KW-1185">Reference proteome</keyword>
<dbReference type="InterPro" id="IPR027417">
    <property type="entry name" value="P-loop_NTPase"/>
</dbReference>
<keyword evidence="1" id="KW-0732">Signal</keyword>
<protein>
    <recommendedName>
        <fullName evidence="4">MinD-like ATPase involved in chromosome partitioning or flagellar assembly</fullName>
    </recommendedName>
</protein>
<accession>A0A2P8DG40</accession>
<feature type="signal peptide" evidence="1">
    <location>
        <begin position="1"/>
        <end position="22"/>
    </location>
</feature>
<evidence type="ECO:0000313" key="2">
    <source>
        <dbReference type="EMBL" id="PSK96169.1"/>
    </source>
</evidence>